<feature type="transmembrane region" description="Helical" evidence="2">
    <location>
        <begin position="52"/>
        <end position="75"/>
    </location>
</feature>
<evidence type="ECO:0000256" key="1">
    <source>
        <dbReference type="SAM" id="MobiDB-lite"/>
    </source>
</evidence>
<organism evidence="3 4">
    <name type="scientific">Russula ochroleuca</name>
    <dbReference type="NCBI Taxonomy" id="152965"/>
    <lineage>
        <taxon>Eukaryota</taxon>
        <taxon>Fungi</taxon>
        <taxon>Dikarya</taxon>
        <taxon>Basidiomycota</taxon>
        <taxon>Agaricomycotina</taxon>
        <taxon>Agaricomycetes</taxon>
        <taxon>Russulales</taxon>
        <taxon>Russulaceae</taxon>
        <taxon>Russula</taxon>
    </lineage>
</organism>
<proteinExistence type="predicted"/>
<dbReference type="AlphaFoldDB" id="A0A9P5JXA6"/>
<gene>
    <name evidence="3" type="ORF">DFH94DRAFT_697601</name>
</gene>
<keyword evidence="2" id="KW-1133">Transmembrane helix</keyword>
<keyword evidence="2" id="KW-0472">Membrane</keyword>
<evidence type="ECO:0000313" key="4">
    <source>
        <dbReference type="Proteomes" id="UP000759537"/>
    </source>
</evidence>
<sequence>MPATNLQKLIVAIDEEYPILEYLVIWDWTGVNSTTLILPETLQAPHLCHLTLIGFALLIGLRLLMTAVGLVTLCLRMLETLGIIFSFPVPNRDIERQLSHTQITTPISLPNLHRFSFQGVSTYLEVLFINTTENLRFKSAKFKFLIGQVYVGVYPHKVETYALAINVDCWHLDWQVSFAAQFFKLLSQIFSEVEHLTLEHKECSWHSEEHNEVDCTKWHKLLDSFRNAKTLHISDGLVEELSCCLQLDDEELPLEVLPELKELTYSGNSNTGDGFTSFIDACQNAGRPVTLVHSSNQRPLESSFEASTITSSEAGDNVDT</sequence>
<evidence type="ECO:0000256" key="2">
    <source>
        <dbReference type="SAM" id="Phobius"/>
    </source>
</evidence>
<dbReference type="EMBL" id="WHVB01000031">
    <property type="protein sequence ID" value="KAF8468592.1"/>
    <property type="molecule type" value="Genomic_DNA"/>
</dbReference>
<comment type="caution">
    <text evidence="3">The sequence shown here is derived from an EMBL/GenBank/DDBJ whole genome shotgun (WGS) entry which is preliminary data.</text>
</comment>
<name>A0A9P5JXA6_9AGAM</name>
<protein>
    <submittedName>
        <fullName evidence="3">Uncharacterized protein</fullName>
    </submittedName>
</protein>
<reference evidence="3" key="1">
    <citation type="submission" date="2019-10" db="EMBL/GenBank/DDBJ databases">
        <authorList>
            <consortium name="DOE Joint Genome Institute"/>
            <person name="Kuo A."/>
            <person name="Miyauchi S."/>
            <person name="Kiss E."/>
            <person name="Drula E."/>
            <person name="Kohler A."/>
            <person name="Sanchez-Garcia M."/>
            <person name="Andreopoulos B."/>
            <person name="Barry K.W."/>
            <person name="Bonito G."/>
            <person name="Buee M."/>
            <person name="Carver A."/>
            <person name="Chen C."/>
            <person name="Cichocki N."/>
            <person name="Clum A."/>
            <person name="Culley D."/>
            <person name="Crous P.W."/>
            <person name="Fauchery L."/>
            <person name="Girlanda M."/>
            <person name="Hayes R."/>
            <person name="Keri Z."/>
            <person name="LaButti K."/>
            <person name="Lipzen A."/>
            <person name="Lombard V."/>
            <person name="Magnuson J."/>
            <person name="Maillard F."/>
            <person name="Morin E."/>
            <person name="Murat C."/>
            <person name="Nolan M."/>
            <person name="Ohm R."/>
            <person name="Pangilinan J."/>
            <person name="Pereira M."/>
            <person name="Perotto S."/>
            <person name="Peter M."/>
            <person name="Riley R."/>
            <person name="Sitrit Y."/>
            <person name="Stielow B."/>
            <person name="Szollosi G."/>
            <person name="Zifcakova L."/>
            <person name="Stursova M."/>
            <person name="Spatafora J.W."/>
            <person name="Tedersoo L."/>
            <person name="Vaario L.-M."/>
            <person name="Yamada A."/>
            <person name="Yan M."/>
            <person name="Wang P."/>
            <person name="Xu J."/>
            <person name="Bruns T."/>
            <person name="Baldrian P."/>
            <person name="Vilgalys R."/>
            <person name="Henrissat B."/>
            <person name="Grigoriev I.V."/>
            <person name="Hibbett D."/>
            <person name="Nagy L.G."/>
            <person name="Martin F.M."/>
        </authorList>
    </citation>
    <scope>NUCLEOTIDE SEQUENCE</scope>
    <source>
        <strain evidence="3">Prilba</strain>
    </source>
</reference>
<reference evidence="3" key="2">
    <citation type="journal article" date="2020" name="Nat. Commun.">
        <title>Large-scale genome sequencing of mycorrhizal fungi provides insights into the early evolution of symbiotic traits.</title>
        <authorList>
            <person name="Miyauchi S."/>
            <person name="Kiss E."/>
            <person name="Kuo A."/>
            <person name="Drula E."/>
            <person name="Kohler A."/>
            <person name="Sanchez-Garcia M."/>
            <person name="Morin E."/>
            <person name="Andreopoulos B."/>
            <person name="Barry K.W."/>
            <person name="Bonito G."/>
            <person name="Buee M."/>
            <person name="Carver A."/>
            <person name="Chen C."/>
            <person name="Cichocki N."/>
            <person name="Clum A."/>
            <person name="Culley D."/>
            <person name="Crous P.W."/>
            <person name="Fauchery L."/>
            <person name="Girlanda M."/>
            <person name="Hayes R.D."/>
            <person name="Keri Z."/>
            <person name="LaButti K."/>
            <person name="Lipzen A."/>
            <person name="Lombard V."/>
            <person name="Magnuson J."/>
            <person name="Maillard F."/>
            <person name="Murat C."/>
            <person name="Nolan M."/>
            <person name="Ohm R.A."/>
            <person name="Pangilinan J."/>
            <person name="Pereira M.F."/>
            <person name="Perotto S."/>
            <person name="Peter M."/>
            <person name="Pfister S."/>
            <person name="Riley R."/>
            <person name="Sitrit Y."/>
            <person name="Stielow J.B."/>
            <person name="Szollosi G."/>
            <person name="Zifcakova L."/>
            <person name="Stursova M."/>
            <person name="Spatafora J.W."/>
            <person name="Tedersoo L."/>
            <person name="Vaario L.M."/>
            <person name="Yamada A."/>
            <person name="Yan M."/>
            <person name="Wang P."/>
            <person name="Xu J."/>
            <person name="Bruns T."/>
            <person name="Baldrian P."/>
            <person name="Vilgalys R."/>
            <person name="Dunand C."/>
            <person name="Henrissat B."/>
            <person name="Grigoriev I.V."/>
            <person name="Hibbett D."/>
            <person name="Nagy L.G."/>
            <person name="Martin F.M."/>
        </authorList>
    </citation>
    <scope>NUCLEOTIDE SEQUENCE</scope>
    <source>
        <strain evidence="3">Prilba</strain>
    </source>
</reference>
<accession>A0A9P5JXA6</accession>
<feature type="region of interest" description="Disordered" evidence="1">
    <location>
        <begin position="296"/>
        <end position="320"/>
    </location>
</feature>
<keyword evidence="4" id="KW-1185">Reference proteome</keyword>
<evidence type="ECO:0000313" key="3">
    <source>
        <dbReference type="EMBL" id="KAF8468592.1"/>
    </source>
</evidence>
<dbReference type="Proteomes" id="UP000759537">
    <property type="component" value="Unassembled WGS sequence"/>
</dbReference>
<keyword evidence="2" id="KW-0812">Transmembrane</keyword>